<keyword evidence="1" id="KW-0812">Transmembrane</keyword>
<keyword evidence="1" id="KW-1133">Transmembrane helix</keyword>
<evidence type="ECO:0000313" key="3">
    <source>
        <dbReference type="EMBL" id="KYM97000.1"/>
    </source>
</evidence>
<dbReference type="STRING" id="456900.A0A151IBH7"/>
<feature type="signal peptide" evidence="2">
    <location>
        <begin position="1"/>
        <end position="20"/>
    </location>
</feature>
<keyword evidence="1" id="KW-0472">Membrane</keyword>
<evidence type="ECO:0000256" key="2">
    <source>
        <dbReference type="SAM" id="SignalP"/>
    </source>
</evidence>
<keyword evidence="2" id="KW-0732">Signal</keyword>
<organism evidence="3 4">
    <name type="scientific">Cyphomyrmex costatus</name>
    <dbReference type="NCBI Taxonomy" id="456900"/>
    <lineage>
        <taxon>Eukaryota</taxon>
        <taxon>Metazoa</taxon>
        <taxon>Ecdysozoa</taxon>
        <taxon>Arthropoda</taxon>
        <taxon>Hexapoda</taxon>
        <taxon>Insecta</taxon>
        <taxon>Pterygota</taxon>
        <taxon>Neoptera</taxon>
        <taxon>Endopterygota</taxon>
        <taxon>Hymenoptera</taxon>
        <taxon>Apocrita</taxon>
        <taxon>Aculeata</taxon>
        <taxon>Formicoidea</taxon>
        <taxon>Formicidae</taxon>
        <taxon>Myrmicinae</taxon>
        <taxon>Cyphomyrmex</taxon>
    </lineage>
</organism>
<dbReference type="AlphaFoldDB" id="A0A151IBH7"/>
<dbReference type="EMBL" id="KQ978102">
    <property type="protein sequence ID" value="KYM97000.1"/>
    <property type="molecule type" value="Genomic_DNA"/>
</dbReference>
<dbReference type="PANTHER" id="PTHR21879">
    <property type="entry name" value="FI03362P-RELATED-RELATED"/>
    <property type="match status" value="1"/>
</dbReference>
<keyword evidence="4" id="KW-1185">Reference proteome</keyword>
<name>A0A151IBH7_9HYME</name>
<sequence length="258" mass="29577">MHPRAFHVLAFMLTAVVIKASCDDKTNGYSELRSIIKNCPSVTRNSSDQDELLDIFRRCVQQRTIDTLNTLLNDDVITIFDGIDLIRLHPNDENNTEYKHHSTDELEEEDTSWLAIIWNRMTHILRTHAFKIDVDRIFNKAANSPMSVRNLDSNIVQGRKRRYRRKNHVFPLMMMGLLLMGTILVPMGFQFLAVLGGKALILAKMALILSSIQGLKKIATSGVNYGLYHVSDGWHDRSHQVLPNEDQDHYPVYVPPRP</sequence>
<feature type="chain" id="PRO_5007582070" evidence="2">
    <location>
        <begin position="21"/>
        <end position="258"/>
    </location>
</feature>
<evidence type="ECO:0000256" key="1">
    <source>
        <dbReference type="SAM" id="Phobius"/>
    </source>
</evidence>
<dbReference type="InterPro" id="IPR012464">
    <property type="entry name" value="DUF1676"/>
</dbReference>
<proteinExistence type="predicted"/>
<dbReference type="GO" id="GO:0016020">
    <property type="term" value="C:membrane"/>
    <property type="evidence" value="ECO:0007669"/>
    <property type="project" value="TreeGrafter"/>
</dbReference>
<evidence type="ECO:0000313" key="4">
    <source>
        <dbReference type="Proteomes" id="UP000078542"/>
    </source>
</evidence>
<dbReference type="PANTHER" id="PTHR21879:SF8">
    <property type="entry name" value="OSIRIS 23"/>
    <property type="match status" value="1"/>
</dbReference>
<protein>
    <submittedName>
        <fullName evidence="3">Uncharacterized protein</fullName>
    </submittedName>
</protein>
<dbReference type="Proteomes" id="UP000078542">
    <property type="component" value="Unassembled WGS sequence"/>
</dbReference>
<dbReference type="Pfam" id="PF07898">
    <property type="entry name" value="DUF1676"/>
    <property type="match status" value="1"/>
</dbReference>
<feature type="transmembrane region" description="Helical" evidence="1">
    <location>
        <begin position="169"/>
        <end position="195"/>
    </location>
</feature>
<gene>
    <name evidence="3" type="ORF">ALC62_12324</name>
</gene>
<reference evidence="3 4" key="1">
    <citation type="submission" date="2016-03" db="EMBL/GenBank/DDBJ databases">
        <title>Cyphomyrmex costatus WGS genome.</title>
        <authorList>
            <person name="Nygaard S."/>
            <person name="Hu H."/>
            <person name="Boomsma J."/>
            <person name="Zhang G."/>
        </authorList>
    </citation>
    <scope>NUCLEOTIDE SEQUENCE [LARGE SCALE GENOMIC DNA]</scope>
    <source>
        <strain evidence="3">MS0001</strain>
        <tissue evidence="3">Whole body</tissue>
    </source>
</reference>
<accession>A0A151IBH7</accession>